<dbReference type="SUPFAM" id="SSF51735">
    <property type="entry name" value="NAD(P)-binding Rossmann-fold domains"/>
    <property type="match status" value="1"/>
</dbReference>
<dbReference type="PANTHER" id="PTHR44013:SF1">
    <property type="entry name" value="ZINC-TYPE ALCOHOL DEHYDROGENASE-LIKE PROTEIN C16A3.02C"/>
    <property type="match status" value="1"/>
</dbReference>
<dbReference type="OrthoDB" id="3509362at2759"/>
<comment type="caution">
    <text evidence="2">The sequence shown here is derived from an EMBL/GenBank/DDBJ whole genome shotgun (WGS) entry which is preliminary data.</text>
</comment>
<dbReference type="InterPro" id="IPR013154">
    <property type="entry name" value="ADH-like_N"/>
</dbReference>
<evidence type="ECO:0000313" key="2">
    <source>
        <dbReference type="EMBL" id="KAH6691430.1"/>
    </source>
</evidence>
<dbReference type="InterPro" id="IPR052733">
    <property type="entry name" value="Chloroplast_QOR"/>
</dbReference>
<dbReference type="AlphaFoldDB" id="A0A9P9ADJ6"/>
<evidence type="ECO:0000313" key="3">
    <source>
        <dbReference type="Proteomes" id="UP000770015"/>
    </source>
</evidence>
<dbReference type="Pfam" id="PF08240">
    <property type="entry name" value="ADH_N"/>
    <property type="match status" value="1"/>
</dbReference>
<name>A0A9P9ADJ6_9PEZI</name>
<sequence length="229" mass="23566">MAPPPTSRAWTFTSRGPPAAVLTLDPARPTPTLPPSLPLPKDAPNPEEWILVRTAYAALNPGGLFHVSLLPAFARASTATPELDMSGVVVDTWAPTDEKRFKVGDQVAAFLPVAYTWPTGSGALAEYVAFPAKYAVPVPEGVSLREAGGVLLAGLCARALVQAGGVKKGGRVLVNAAAGGIGSMVVQMVRGVVGKEGFVVGVCSGGNIELVKGLGADEVSCCLLMRGCY</sequence>
<organism evidence="2 3">
    <name type="scientific">Plectosphaerella plurivora</name>
    <dbReference type="NCBI Taxonomy" id="936078"/>
    <lineage>
        <taxon>Eukaryota</taxon>
        <taxon>Fungi</taxon>
        <taxon>Dikarya</taxon>
        <taxon>Ascomycota</taxon>
        <taxon>Pezizomycotina</taxon>
        <taxon>Sordariomycetes</taxon>
        <taxon>Hypocreomycetidae</taxon>
        <taxon>Glomerellales</taxon>
        <taxon>Plectosphaerellaceae</taxon>
        <taxon>Plectosphaerella</taxon>
    </lineage>
</organism>
<dbReference type="InterPro" id="IPR036291">
    <property type="entry name" value="NAD(P)-bd_dom_sf"/>
</dbReference>
<dbReference type="InterPro" id="IPR011032">
    <property type="entry name" value="GroES-like_sf"/>
</dbReference>
<dbReference type="SUPFAM" id="SSF50129">
    <property type="entry name" value="GroES-like"/>
    <property type="match status" value="1"/>
</dbReference>
<keyword evidence="3" id="KW-1185">Reference proteome</keyword>
<proteinExistence type="predicted"/>
<dbReference type="Proteomes" id="UP000770015">
    <property type="component" value="Unassembled WGS sequence"/>
</dbReference>
<gene>
    <name evidence="2" type="ORF">F5X68DRAFT_201883</name>
</gene>
<dbReference type="PANTHER" id="PTHR44013">
    <property type="entry name" value="ZINC-TYPE ALCOHOL DEHYDROGENASE-LIKE PROTEIN C16A3.02C"/>
    <property type="match status" value="1"/>
</dbReference>
<feature type="domain" description="Alcohol dehydrogenase-like N-terminal" evidence="1">
    <location>
        <begin position="47"/>
        <end position="140"/>
    </location>
</feature>
<accession>A0A9P9ADJ6</accession>
<dbReference type="EMBL" id="JAGSXJ010000005">
    <property type="protein sequence ID" value="KAH6691430.1"/>
    <property type="molecule type" value="Genomic_DNA"/>
</dbReference>
<protein>
    <submittedName>
        <fullName evidence="2">Chaperonin 10-like protein</fullName>
    </submittedName>
</protein>
<dbReference type="Gene3D" id="3.40.50.720">
    <property type="entry name" value="NAD(P)-binding Rossmann-like Domain"/>
    <property type="match status" value="1"/>
</dbReference>
<dbReference type="Gene3D" id="3.90.180.10">
    <property type="entry name" value="Medium-chain alcohol dehydrogenases, catalytic domain"/>
    <property type="match status" value="1"/>
</dbReference>
<evidence type="ECO:0000259" key="1">
    <source>
        <dbReference type="Pfam" id="PF08240"/>
    </source>
</evidence>
<reference evidence="2" key="1">
    <citation type="journal article" date="2021" name="Nat. Commun.">
        <title>Genetic determinants of endophytism in the Arabidopsis root mycobiome.</title>
        <authorList>
            <person name="Mesny F."/>
            <person name="Miyauchi S."/>
            <person name="Thiergart T."/>
            <person name="Pickel B."/>
            <person name="Atanasova L."/>
            <person name="Karlsson M."/>
            <person name="Huettel B."/>
            <person name="Barry K.W."/>
            <person name="Haridas S."/>
            <person name="Chen C."/>
            <person name="Bauer D."/>
            <person name="Andreopoulos W."/>
            <person name="Pangilinan J."/>
            <person name="LaButti K."/>
            <person name="Riley R."/>
            <person name="Lipzen A."/>
            <person name="Clum A."/>
            <person name="Drula E."/>
            <person name="Henrissat B."/>
            <person name="Kohler A."/>
            <person name="Grigoriev I.V."/>
            <person name="Martin F.M."/>
            <person name="Hacquard S."/>
        </authorList>
    </citation>
    <scope>NUCLEOTIDE SEQUENCE</scope>
    <source>
        <strain evidence="2">MPI-SDFR-AT-0117</strain>
    </source>
</reference>